<evidence type="ECO:0000256" key="2">
    <source>
        <dbReference type="ARBA" id="ARBA00006604"/>
    </source>
</evidence>
<proteinExistence type="inferred from homology"/>
<dbReference type="InterPro" id="IPR018189">
    <property type="entry name" value="Phosphoglucose_isomerase_CS"/>
</dbReference>
<keyword evidence="7" id="KW-0963">Cytoplasm</keyword>
<feature type="active site" evidence="7">
    <location>
        <position position="374"/>
    </location>
</feature>
<dbReference type="Gene3D" id="3.40.50.10490">
    <property type="entry name" value="Glucose-6-phosphate isomerase like protein, domain 1"/>
    <property type="match status" value="2"/>
</dbReference>
<dbReference type="GO" id="GO:0097367">
    <property type="term" value="F:carbohydrate derivative binding"/>
    <property type="evidence" value="ECO:0007669"/>
    <property type="project" value="InterPro"/>
</dbReference>
<feature type="active site" description="Proton donor" evidence="7">
    <location>
        <position position="343"/>
    </location>
</feature>
<dbReference type="InterPro" id="IPR023096">
    <property type="entry name" value="G6P_Isomerase_C"/>
</dbReference>
<comment type="pathway">
    <text evidence="1 7 8">Carbohydrate degradation; glycolysis; D-glyceraldehyde 3-phosphate and glycerone phosphate from D-glucose: step 2/4.</text>
</comment>
<sequence>MTIADSAAWRALAAHAEVVRPAHLRQLFAADGQRFERFSLRQDGLLLDFSKQRIDAETLALLHALADAADVEGWKRKMLAGEPINHTEGRAVRHMALRADEREPLEVRVVRERLHNFCESIHSGKWRGFAGEHITDVVNIGIGGSDLGPRMAVRALAGHQLPDLKIHFVANVDGADIAPLLARLNPRTTLFVIASKTFTTLETLTNARTARAWLLAAAGRESAVCQHFVAISTNLELTRQFGIPHNNVFEFWDWVGGRFSLWSAIGLSLALAIGWHQFEQLLGGARAMDRHFLDARAAANLPLTLALLTVWNTDFLGASTAAVLPYSQSLSLLPAYLQQLEMESNGKQTDRDGETVGVATCPVLWGEAGTNGQHSFYQLIHQGGRTIPCDFIALRDSDFPLPGGHHAALLANCLAQSAALAFGQTAAEARAAGVPEALVPYKVFPGNQPSTTLLLPALNPYTLGQLLALYEHKVFCLGVLWNLNSFDQWGVELGKQLASRLTPLLEGSGDDTAFDASTRGLIAALRS</sequence>
<dbReference type="PRINTS" id="PR00662">
    <property type="entry name" value="G6PISOMERASE"/>
</dbReference>
<dbReference type="AlphaFoldDB" id="A0A9D7QKD1"/>
<organism evidence="9 10">
    <name type="scientific">Candidatus Dechloromonas phosphorivorans</name>
    <dbReference type="NCBI Taxonomy" id="2899244"/>
    <lineage>
        <taxon>Bacteria</taxon>
        <taxon>Pseudomonadati</taxon>
        <taxon>Pseudomonadota</taxon>
        <taxon>Betaproteobacteria</taxon>
        <taxon>Rhodocyclales</taxon>
        <taxon>Azonexaceae</taxon>
        <taxon>Dechloromonas</taxon>
    </lineage>
</organism>
<dbReference type="PROSITE" id="PS00174">
    <property type="entry name" value="P_GLUCOSE_ISOMERASE_2"/>
    <property type="match status" value="1"/>
</dbReference>
<reference evidence="10" key="1">
    <citation type="journal article" date="2021" name="Nat. Commun.">
        <title>Connecting structure to function with the recovery of over 1000 high-quality metagenome-assembled genomes from activated sludge using long-read sequencing.</title>
        <authorList>
            <person name="Singleton C.M."/>
            <person name="Petriglieri F."/>
            <person name="Kristensen J.M."/>
            <person name="Kirkegaard R.H."/>
            <person name="Michaelsen T.Y."/>
            <person name="Andersen M.H."/>
            <person name="Kondrotaite Z."/>
            <person name="Karst S.M."/>
            <person name="Dueholm M.S."/>
            <person name="Nielsen P.H."/>
            <person name="Albertsen M."/>
        </authorList>
    </citation>
    <scope>NUCLEOTIDE SEQUENCE [LARGE SCALE GENOMIC DNA]</scope>
</reference>
<comment type="pathway">
    <text evidence="7">Carbohydrate biosynthesis; gluconeogenesis.</text>
</comment>
<dbReference type="SUPFAM" id="SSF53697">
    <property type="entry name" value="SIS domain"/>
    <property type="match status" value="1"/>
</dbReference>
<keyword evidence="4 7" id="KW-0324">Glycolysis</keyword>
<dbReference type="PANTHER" id="PTHR11469:SF1">
    <property type="entry name" value="GLUCOSE-6-PHOSPHATE ISOMERASE"/>
    <property type="match status" value="1"/>
</dbReference>
<comment type="function">
    <text evidence="7">Catalyzes the reversible isomerization of glucose-6-phosphate to fructose-6-phosphate.</text>
</comment>
<dbReference type="PROSITE" id="PS00765">
    <property type="entry name" value="P_GLUCOSE_ISOMERASE_1"/>
    <property type="match status" value="1"/>
</dbReference>
<dbReference type="InterPro" id="IPR046348">
    <property type="entry name" value="SIS_dom_sf"/>
</dbReference>
<gene>
    <name evidence="7 9" type="primary">pgi</name>
    <name evidence="9" type="ORF">IPN75_18830</name>
</gene>
<dbReference type="CDD" id="cd05016">
    <property type="entry name" value="SIS_PGI_2"/>
    <property type="match status" value="1"/>
</dbReference>
<comment type="similarity">
    <text evidence="2 7 8">Belongs to the GPI family.</text>
</comment>
<dbReference type="InterPro" id="IPR035476">
    <property type="entry name" value="SIS_PGI_1"/>
</dbReference>
<dbReference type="GO" id="GO:0051156">
    <property type="term" value="P:glucose 6-phosphate metabolic process"/>
    <property type="evidence" value="ECO:0007669"/>
    <property type="project" value="TreeGrafter"/>
</dbReference>
<dbReference type="GO" id="GO:0006096">
    <property type="term" value="P:glycolytic process"/>
    <property type="evidence" value="ECO:0007669"/>
    <property type="project" value="UniProtKB-UniRule"/>
</dbReference>
<evidence type="ECO:0000256" key="6">
    <source>
        <dbReference type="ARBA" id="ARBA00029321"/>
    </source>
</evidence>
<evidence type="ECO:0000313" key="10">
    <source>
        <dbReference type="Proteomes" id="UP000808146"/>
    </source>
</evidence>
<dbReference type="GO" id="GO:0048029">
    <property type="term" value="F:monosaccharide binding"/>
    <property type="evidence" value="ECO:0007669"/>
    <property type="project" value="TreeGrafter"/>
</dbReference>
<name>A0A9D7QKD1_9RHOO</name>
<dbReference type="GO" id="GO:0006094">
    <property type="term" value="P:gluconeogenesis"/>
    <property type="evidence" value="ECO:0007669"/>
    <property type="project" value="UniProtKB-UniRule"/>
</dbReference>
<dbReference type="HAMAP" id="MF_00473">
    <property type="entry name" value="G6P_isomerase"/>
    <property type="match status" value="1"/>
</dbReference>
<evidence type="ECO:0000256" key="8">
    <source>
        <dbReference type="RuleBase" id="RU000612"/>
    </source>
</evidence>
<evidence type="ECO:0000256" key="4">
    <source>
        <dbReference type="ARBA" id="ARBA00023152"/>
    </source>
</evidence>
<dbReference type="CDD" id="cd05015">
    <property type="entry name" value="SIS_PGI_1"/>
    <property type="match status" value="1"/>
</dbReference>
<dbReference type="EMBL" id="JADKBR010000026">
    <property type="protein sequence ID" value="MBK8892264.1"/>
    <property type="molecule type" value="Genomic_DNA"/>
</dbReference>
<feature type="active site" evidence="7">
    <location>
        <position position="495"/>
    </location>
</feature>
<comment type="caution">
    <text evidence="9">The sequence shown here is derived from an EMBL/GenBank/DDBJ whole genome shotgun (WGS) entry which is preliminary data.</text>
</comment>
<keyword evidence="3 7" id="KW-0312">Gluconeogenesis</keyword>
<dbReference type="GO" id="GO:0004347">
    <property type="term" value="F:glucose-6-phosphate isomerase activity"/>
    <property type="evidence" value="ECO:0007669"/>
    <property type="project" value="UniProtKB-UniRule"/>
</dbReference>
<evidence type="ECO:0000256" key="3">
    <source>
        <dbReference type="ARBA" id="ARBA00022432"/>
    </source>
</evidence>
<evidence type="ECO:0000256" key="5">
    <source>
        <dbReference type="ARBA" id="ARBA00023235"/>
    </source>
</evidence>
<dbReference type="NCBIfam" id="NF001211">
    <property type="entry name" value="PRK00179.1"/>
    <property type="match status" value="1"/>
</dbReference>
<comment type="catalytic activity">
    <reaction evidence="6 7 8">
        <text>alpha-D-glucose 6-phosphate = beta-D-fructose 6-phosphate</text>
        <dbReference type="Rhea" id="RHEA:11816"/>
        <dbReference type="ChEBI" id="CHEBI:57634"/>
        <dbReference type="ChEBI" id="CHEBI:58225"/>
        <dbReference type="EC" id="5.3.1.9"/>
    </reaction>
</comment>
<dbReference type="EC" id="5.3.1.9" evidence="7"/>
<evidence type="ECO:0000313" key="9">
    <source>
        <dbReference type="EMBL" id="MBK8892264.1"/>
    </source>
</evidence>
<evidence type="ECO:0000256" key="1">
    <source>
        <dbReference type="ARBA" id="ARBA00004926"/>
    </source>
</evidence>
<comment type="subcellular location">
    <subcellularLocation>
        <location evidence="7">Cytoplasm</location>
    </subcellularLocation>
</comment>
<dbReference type="Pfam" id="PF00342">
    <property type="entry name" value="PGI"/>
    <property type="match status" value="1"/>
</dbReference>
<evidence type="ECO:0000256" key="7">
    <source>
        <dbReference type="HAMAP-Rule" id="MF_00473"/>
    </source>
</evidence>
<dbReference type="GO" id="GO:0005829">
    <property type="term" value="C:cytosol"/>
    <property type="evidence" value="ECO:0007669"/>
    <property type="project" value="TreeGrafter"/>
</dbReference>
<dbReference type="PROSITE" id="PS51463">
    <property type="entry name" value="P_GLUCOSE_ISOMERASE_3"/>
    <property type="match status" value="1"/>
</dbReference>
<dbReference type="InterPro" id="IPR001672">
    <property type="entry name" value="G6P_Isomerase"/>
</dbReference>
<accession>A0A9D7QKD1</accession>
<keyword evidence="5 7" id="KW-0413">Isomerase</keyword>
<dbReference type="Proteomes" id="UP000808146">
    <property type="component" value="Unassembled WGS sequence"/>
</dbReference>
<dbReference type="Gene3D" id="1.10.1390.10">
    <property type="match status" value="1"/>
</dbReference>
<dbReference type="InterPro" id="IPR035482">
    <property type="entry name" value="SIS_PGI_2"/>
</dbReference>
<protein>
    <recommendedName>
        <fullName evidence="7">Glucose-6-phosphate isomerase</fullName>
        <shortName evidence="7">GPI</shortName>
        <ecNumber evidence="7">5.3.1.9</ecNumber>
    </recommendedName>
    <alternativeName>
        <fullName evidence="7">Phosphoglucose isomerase</fullName>
        <shortName evidence="7">PGI</shortName>
    </alternativeName>
    <alternativeName>
        <fullName evidence="7">Phosphohexose isomerase</fullName>
        <shortName evidence="7">PHI</shortName>
    </alternativeName>
</protein>
<dbReference type="PANTHER" id="PTHR11469">
    <property type="entry name" value="GLUCOSE-6-PHOSPHATE ISOMERASE"/>
    <property type="match status" value="1"/>
</dbReference>